<feature type="region of interest" description="Disordered" evidence="1">
    <location>
        <begin position="70"/>
        <end position="90"/>
    </location>
</feature>
<gene>
    <name evidence="2" type="ORF">M404DRAFT_1005524</name>
</gene>
<dbReference type="Proteomes" id="UP000054217">
    <property type="component" value="Unassembled WGS sequence"/>
</dbReference>
<reference evidence="3" key="2">
    <citation type="submission" date="2015-01" db="EMBL/GenBank/DDBJ databases">
        <title>Evolutionary Origins and Diversification of the Mycorrhizal Mutualists.</title>
        <authorList>
            <consortium name="DOE Joint Genome Institute"/>
            <consortium name="Mycorrhizal Genomics Consortium"/>
            <person name="Kohler A."/>
            <person name="Kuo A."/>
            <person name="Nagy L.G."/>
            <person name="Floudas D."/>
            <person name="Copeland A."/>
            <person name="Barry K.W."/>
            <person name="Cichocki N."/>
            <person name="Veneault-Fourrey C."/>
            <person name="LaButti K."/>
            <person name="Lindquist E.A."/>
            <person name="Lipzen A."/>
            <person name="Lundell T."/>
            <person name="Morin E."/>
            <person name="Murat C."/>
            <person name="Riley R."/>
            <person name="Ohm R."/>
            <person name="Sun H."/>
            <person name="Tunlid A."/>
            <person name="Henrissat B."/>
            <person name="Grigoriev I.V."/>
            <person name="Hibbett D.S."/>
            <person name="Martin F."/>
        </authorList>
    </citation>
    <scope>NUCLEOTIDE SEQUENCE [LARGE SCALE GENOMIC DNA]</scope>
    <source>
        <strain evidence="3">Marx 270</strain>
    </source>
</reference>
<evidence type="ECO:0000313" key="3">
    <source>
        <dbReference type="Proteomes" id="UP000054217"/>
    </source>
</evidence>
<proteinExistence type="predicted"/>
<organism evidence="2 3">
    <name type="scientific">Pisolithus tinctorius Marx 270</name>
    <dbReference type="NCBI Taxonomy" id="870435"/>
    <lineage>
        <taxon>Eukaryota</taxon>
        <taxon>Fungi</taxon>
        <taxon>Dikarya</taxon>
        <taxon>Basidiomycota</taxon>
        <taxon>Agaricomycotina</taxon>
        <taxon>Agaricomycetes</taxon>
        <taxon>Agaricomycetidae</taxon>
        <taxon>Boletales</taxon>
        <taxon>Sclerodermatineae</taxon>
        <taxon>Pisolithaceae</taxon>
        <taxon>Pisolithus</taxon>
    </lineage>
</organism>
<sequence length="165" mass="18874">MSIRHPYASPPSSYLYANVPYHDERTINQYRSTQINGTTARHNHYYYYYRPPSSQLRSFVPSLSSDSLPSGIPISRDDTAGGSNADSNLGFSGHYPNRKYPPQTSHIGFSGRVRIILKDFGESMRTRRLWRASPRNPYVSRVHIRVPALLCCCDVRIDDYERSAV</sequence>
<name>A0A0C3NAP3_PISTI</name>
<protein>
    <submittedName>
        <fullName evidence="2">Uncharacterized protein</fullName>
    </submittedName>
</protein>
<dbReference type="OrthoDB" id="2680622at2759"/>
<feature type="compositionally biased region" description="Polar residues" evidence="1">
    <location>
        <begin position="81"/>
        <end position="90"/>
    </location>
</feature>
<evidence type="ECO:0000313" key="2">
    <source>
        <dbReference type="EMBL" id="KIN98159.1"/>
    </source>
</evidence>
<dbReference type="EMBL" id="KN832018">
    <property type="protein sequence ID" value="KIN98159.1"/>
    <property type="molecule type" value="Genomic_DNA"/>
</dbReference>
<dbReference type="HOGENOM" id="CLU_1876253_0_0_1"/>
<dbReference type="InParanoid" id="A0A0C3NAP3"/>
<dbReference type="AlphaFoldDB" id="A0A0C3NAP3"/>
<evidence type="ECO:0000256" key="1">
    <source>
        <dbReference type="SAM" id="MobiDB-lite"/>
    </source>
</evidence>
<reference evidence="2 3" key="1">
    <citation type="submission" date="2014-04" db="EMBL/GenBank/DDBJ databases">
        <authorList>
            <consortium name="DOE Joint Genome Institute"/>
            <person name="Kuo A."/>
            <person name="Kohler A."/>
            <person name="Costa M.D."/>
            <person name="Nagy L.G."/>
            <person name="Floudas D."/>
            <person name="Copeland A."/>
            <person name="Barry K.W."/>
            <person name="Cichocki N."/>
            <person name="Veneault-Fourrey C."/>
            <person name="LaButti K."/>
            <person name="Lindquist E.A."/>
            <person name="Lipzen A."/>
            <person name="Lundell T."/>
            <person name="Morin E."/>
            <person name="Murat C."/>
            <person name="Sun H."/>
            <person name="Tunlid A."/>
            <person name="Henrissat B."/>
            <person name="Grigoriev I.V."/>
            <person name="Hibbett D.S."/>
            <person name="Martin F."/>
            <person name="Nordberg H.P."/>
            <person name="Cantor M.N."/>
            <person name="Hua S.X."/>
        </authorList>
    </citation>
    <scope>NUCLEOTIDE SEQUENCE [LARGE SCALE GENOMIC DNA]</scope>
    <source>
        <strain evidence="2 3">Marx 270</strain>
    </source>
</reference>
<keyword evidence="3" id="KW-1185">Reference proteome</keyword>
<accession>A0A0C3NAP3</accession>